<accession>A0A7G2C6M7</accession>
<feature type="region of interest" description="Disordered" evidence="1">
    <location>
        <begin position="1"/>
        <end position="38"/>
    </location>
</feature>
<proteinExistence type="predicted"/>
<feature type="region of interest" description="Disordered" evidence="1">
    <location>
        <begin position="126"/>
        <end position="150"/>
    </location>
</feature>
<feature type="compositionally biased region" description="Pro residues" evidence="1">
    <location>
        <begin position="1"/>
        <end position="12"/>
    </location>
</feature>
<evidence type="ECO:0000313" key="2">
    <source>
        <dbReference type="EMBL" id="CAD2215478.1"/>
    </source>
</evidence>
<feature type="compositionally biased region" description="Low complexity" evidence="1">
    <location>
        <begin position="129"/>
        <end position="142"/>
    </location>
</feature>
<protein>
    <submittedName>
        <fullName evidence="2">Uncharacterized protein</fullName>
    </submittedName>
</protein>
<name>A0A7G2C6M7_9TRYP</name>
<evidence type="ECO:0000313" key="3">
    <source>
        <dbReference type="Proteomes" id="UP000515908"/>
    </source>
</evidence>
<dbReference type="EMBL" id="LR877149">
    <property type="protein sequence ID" value="CAD2215478.1"/>
    <property type="molecule type" value="Genomic_DNA"/>
</dbReference>
<evidence type="ECO:0000256" key="1">
    <source>
        <dbReference type="SAM" id="MobiDB-lite"/>
    </source>
</evidence>
<keyword evidence="3" id="KW-1185">Reference proteome</keyword>
<sequence>MSRPVPSPPRRPPPADKRNTGTTSPLPMSMSNRSDTGIQVRTDGVLRSMAKMTSVKDTLNNITISLLTCGDAVQYTSGVVSRSSVVEREAAQFCNQKRLQTEQDEAAKDKKYSQLPEMTSVLAELHKGTQQQQQRQPTSSQPLNPYTTTPVRRDQYAMGGRQPAGNVPTYGAPPASVAPTVYSGAAQVPYAQVHRPVGQYHAL</sequence>
<reference evidence="2 3" key="1">
    <citation type="submission" date="2020-08" db="EMBL/GenBank/DDBJ databases">
        <authorList>
            <person name="Newling K."/>
            <person name="Davey J."/>
            <person name="Forrester S."/>
        </authorList>
    </citation>
    <scope>NUCLEOTIDE SEQUENCE [LARGE SCALE GENOMIC DNA]</scope>
    <source>
        <strain evidence="3">Crithidia deanei Carvalho (ATCC PRA-265)</strain>
    </source>
</reference>
<gene>
    <name evidence="2" type="ORF">ADEAN_000293300</name>
</gene>
<dbReference type="Proteomes" id="UP000515908">
    <property type="component" value="Chromosome 05"/>
</dbReference>
<dbReference type="VEuPathDB" id="TriTrypDB:ADEAN_000293300"/>
<organism evidence="2 3">
    <name type="scientific">Angomonas deanei</name>
    <dbReference type="NCBI Taxonomy" id="59799"/>
    <lineage>
        <taxon>Eukaryota</taxon>
        <taxon>Discoba</taxon>
        <taxon>Euglenozoa</taxon>
        <taxon>Kinetoplastea</taxon>
        <taxon>Metakinetoplastina</taxon>
        <taxon>Trypanosomatida</taxon>
        <taxon>Trypanosomatidae</taxon>
        <taxon>Strigomonadinae</taxon>
        <taxon>Angomonas</taxon>
    </lineage>
</organism>
<feature type="compositionally biased region" description="Polar residues" evidence="1">
    <location>
        <begin position="20"/>
        <end position="38"/>
    </location>
</feature>
<dbReference type="AlphaFoldDB" id="A0A7G2C6M7"/>